<organism evidence="3 4">
    <name type="scientific">Eggerthella hominis</name>
    <dbReference type="NCBI Taxonomy" id="2763043"/>
    <lineage>
        <taxon>Bacteria</taxon>
        <taxon>Bacillati</taxon>
        <taxon>Actinomycetota</taxon>
        <taxon>Coriobacteriia</taxon>
        <taxon>Eggerthellales</taxon>
        <taxon>Eggerthellaceae</taxon>
        <taxon>Eggerthella</taxon>
    </lineage>
</organism>
<dbReference type="EMBL" id="JACOOA010000004">
    <property type="protein sequence ID" value="MBC5584477.1"/>
    <property type="molecule type" value="Genomic_DNA"/>
</dbReference>
<evidence type="ECO:0000256" key="1">
    <source>
        <dbReference type="ARBA" id="ARBA00004196"/>
    </source>
</evidence>
<protein>
    <submittedName>
        <fullName evidence="3">InlB B-repeat-containing protein</fullName>
    </submittedName>
</protein>
<dbReference type="Gene3D" id="2.60.40.4270">
    <property type="entry name" value="Listeria-Bacteroides repeat domain"/>
    <property type="match status" value="4"/>
</dbReference>
<feature type="region of interest" description="Disordered" evidence="2">
    <location>
        <begin position="192"/>
        <end position="228"/>
    </location>
</feature>
<evidence type="ECO:0000313" key="4">
    <source>
        <dbReference type="Proteomes" id="UP000622448"/>
    </source>
</evidence>
<keyword evidence="4" id="KW-1185">Reference proteome</keyword>
<evidence type="ECO:0000313" key="3">
    <source>
        <dbReference type="EMBL" id="MBC5584477.1"/>
    </source>
</evidence>
<accession>A0ABR7BS86</accession>
<comment type="subcellular location">
    <subcellularLocation>
        <location evidence="1">Cell envelope</location>
    </subcellularLocation>
</comment>
<evidence type="ECO:0000256" key="2">
    <source>
        <dbReference type="SAM" id="MobiDB-lite"/>
    </source>
</evidence>
<comment type="caution">
    <text evidence="3">The sequence shown here is derived from an EMBL/GenBank/DDBJ whole genome shotgun (WGS) entry which is preliminary data.</text>
</comment>
<dbReference type="InterPro" id="IPR013378">
    <property type="entry name" value="InlB-like_B-rpt"/>
</dbReference>
<gene>
    <name evidence="3" type="ORF">H8S61_09740</name>
</gene>
<sequence>MNMLEKMLDLKNTFEGKFLAVFMSVVLVMSMTNILAFAGDEGELPAVEGESTEQPEKAAEPVAEASDEKVVDEAVQHGEGAAAADADASKTTPSEPLVSTAVDEAVVTFETDNAFVSIKDQLLSGTTLTTELHKELRFTASADTGFELGTITAKNAANVDVPVTTQDGVSTIAADYVDSTLVVTVAATPVATDEPEVETKPITSDTKIEGGEVDADQGDQPEAEQPEAPVVEVEADVSSPAFEGYAQAGDVLVKVTAAEGILPEGTTVQAVQVTSSTVMDAIENAVERQGKELETAVAIDVTLVGPEGNVIQPSASVNVCFFNAGIAGETMGVYHVSNDGSSVSPVSARQADAAAQSFDVSHFSIYVVTVEGTPQLATYNFYGVDGTTLLDRQIVKTGDTLYEPKTPAVDEGQSFQGWYAKNGSEWAGKFSAFGKQTVVGTATYDLYAKSSKAYYVYFMDNSGSRVFTTKSGTSGDVITTDVTFPLAPNESVTGWYTDADRTNKVDSVELKDSSVTLYPKVETGKWITFDAKGGSYATPQFVGVGDVSSEPAEPTRSGYSFAGWYGNESCEGDSYSFGSGLTEDTTLYAKWEAAKANYSVVVWLEAADSTHEEERYDYVTTLDYQGTTDEAVTLPSASEIKSSVGTFAIDNKHIMDAVDESSDKTITVKGDGTAIANVYLNRVEYTIDLQCTKGSSSNKKDYTTASTITANYGADISAQWAEATKKINNAYGVRVWVANPSGPGTTSNPVIAPFQTMTENRTLYYVKNGSALHHLELYVEQVGNTKEIGKTSATDKRYNSGYRYSNNYNTSMFEIEDTLVFNGTGVHATIANYVNALSGYEWVGADLADNQGFFNQGGTWTARHYFQRKAYTITFNNEGSVRTSEAIKYGWSIEDEGEEPSAKDAGVPEGSTFAGWYTSPTFAEGTEFDFADATMPARNLALYAKWVLPTYQVTYYADMDGSSVATQHEVAYGKTTSSESSSIVDVPEGYKWVGWMTRSGSDGDYTYLPFNFDTQAYGDIELYPYYINNESYSVSYDANGGAGDVPTDGLEYAQGSFAEVAKSTLTAPSENQTFLGWSTHVDGSGTRHYPGGMVQFGNADITLYAQWGQPAPQTSLTYDANGGTGDSATIDLANNEETVLRTAKDLGFGAPRVGMHFAGWNTEKDGSGTAFEAGAAARVNVDEGENVLYAQWAMDDDTAYRIEVYYEANGEYGDPEIHQAAGTTDAEASLDVADYAKAGYTFDEAADNVLDGTIVGDGSLVLKAYFKENTALITYQATDGGSVSRESETLRVISGEAAGSKAQPHAATDVDPGYYFVGWSVGDSSDIVSTELGLDKAAVERFATSEGLYVPTAFTAHFAAKKALRILSKSDTFTYDGTPHVASDTTFEGDDGVAVYGVTARAEETNAGTYPVAFRDKDKLEIEETETGKDVTDQYAVTYEEGTLTIEKRPIALTGEGWSESQQYTGKVYTSD</sequence>
<reference evidence="3 4" key="1">
    <citation type="submission" date="2020-08" db="EMBL/GenBank/DDBJ databases">
        <title>Genome public.</title>
        <authorList>
            <person name="Liu C."/>
            <person name="Sun Q."/>
        </authorList>
    </citation>
    <scope>NUCLEOTIDE SEQUENCE [LARGE SCALE GENOMIC DNA]</scope>
    <source>
        <strain evidence="3 4">NSJ-70</strain>
    </source>
</reference>
<dbReference type="Pfam" id="PF09479">
    <property type="entry name" value="Flg_new"/>
    <property type="match status" value="7"/>
</dbReference>
<dbReference type="RefSeq" id="WP_186938856.1">
    <property type="nucleotide sequence ID" value="NZ_JACOOA010000004.1"/>
</dbReference>
<dbReference type="InterPro" id="IPR042229">
    <property type="entry name" value="Listeria/Bacterioides_rpt_sf"/>
</dbReference>
<dbReference type="NCBIfam" id="TIGR02543">
    <property type="entry name" value="List_Bact_rpt"/>
    <property type="match status" value="2"/>
</dbReference>
<proteinExistence type="predicted"/>
<dbReference type="Proteomes" id="UP000622448">
    <property type="component" value="Unassembled WGS sequence"/>
</dbReference>
<feature type="region of interest" description="Disordered" evidence="2">
    <location>
        <begin position="46"/>
        <end position="67"/>
    </location>
</feature>
<name>A0ABR7BS86_9ACTN</name>
<feature type="compositionally biased region" description="Acidic residues" evidence="2">
    <location>
        <begin position="211"/>
        <end position="225"/>
    </location>
</feature>